<reference evidence="8" key="1">
    <citation type="submission" date="2022-07" db="EMBL/GenBank/DDBJ databases">
        <title>Description and genome-wide analysis of Profundicola chukchiensis gen. nov., sp. nov., marine bacteria isolated from bottom sediments of the Chukchi Sea.</title>
        <authorList>
            <person name="Romanenko L."/>
            <person name="Otstavnykh N."/>
            <person name="Kurilenko V."/>
            <person name="Eremeev V."/>
            <person name="Velansky P."/>
            <person name="Mikhailov V."/>
            <person name="Isaeva M."/>
        </authorList>
    </citation>
    <scope>NUCLEOTIDE SEQUENCE</scope>
    <source>
        <strain evidence="8">KMM 9713</strain>
    </source>
</reference>
<keyword evidence="5" id="KW-0676">Redox-active center</keyword>
<keyword evidence="2" id="KW-0813">Transport</keyword>
<comment type="similarity">
    <text evidence="1">Belongs to the thioredoxin family.</text>
</comment>
<dbReference type="RefSeq" id="WP_304417019.1">
    <property type="nucleotide sequence ID" value="NZ_JANAIE010000004.1"/>
</dbReference>
<dbReference type="GO" id="GO:0005737">
    <property type="term" value="C:cytoplasm"/>
    <property type="evidence" value="ECO:0007669"/>
    <property type="project" value="TreeGrafter"/>
</dbReference>
<dbReference type="PROSITE" id="PS51352">
    <property type="entry name" value="THIOREDOXIN_2"/>
    <property type="match status" value="1"/>
</dbReference>
<dbReference type="Pfam" id="PF00085">
    <property type="entry name" value="Thioredoxin"/>
    <property type="match status" value="1"/>
</dbReference>
<accession>A0A9X4RW44</accession>
<keyword evidence="4" id="KW-1015">Disulfide bond</keyword>
<evidence type="ECO:0000259" key="7">
    <source>
        <dbReference type="PROSITE" id="PS51352"/>
    </source>
</evidence>
<dbReference type="EMBL" id="JANCMU010000005">
    <property type="protein sequence ID" value="MDG4946560.1"/>
    <property type="molecule type" value="Genomic_DNA"/>
</dbReference>
<evidence type="ECO:0000313" key="8">
    <source>
        <dbReference type="EMBL" id="MDG4946560.1"/>
    </source>
</evidence>
<organism evidence="8 9">
    <name type="scientific">Profundicola chukchiensis</name>
    <dbReference type="NCBI Taxonomy" id="2961959"/>
    <lineage>
        <taxon>Bacteria</taxon>
        <taxon>Pseudomonadati</taxon>
        <taxon>Bacteroidota</taxon>
        <taxon>Flavobacteriia</taxon>
        <taxon>Flavobacteriales</taxon>
        <taxon>Weeksellaceae</taxon>
        <taxon>Profundicola</taxon>
    </lineage>
</organism>
<dbReference type="PANTHER" id="PTHR45663">
    <property type="entry name" value="GEO12009P1"/>
    <property type="match status" value="1"/>
</dbReference>
<dbReference type="InterPro" id="IPR005746">
    <property type="entry name" value="Thioredoxin"/>
</dbReference>
<feature type="domain" description="Thioredoxin" evidence="7">
    <location>
        <begin position="1"/>
        <end position="117"/>
    </location>
</feature>
<protein>
    <recommendedName>
        <fullName evidence="6">Thioredoxin</fullName>
    </recommendedName>
</protein>
<dbReference type="PRINTS" id="PR00421">
    <property type="entry name" value="THIOREDOXIN"/>
</dbReference>
<evidence type="ECO:0000256" key="1">
    <source>
        <dbReference type="ARBA" id="ARBA00008987"/>
    </source>
</evidence>
<dbReference type="SUPFAM" id="SSF52833">
    <property type="entry name" value="Thioredoxin-like"/>
    <property type="match status" value="1"/>
</dbReference>
<proteinExistence type="inferred from homology"/>
<keyword evidence="3" id="KW-0249">Electron transport</keyword>
<dbReference type="FunFam" id="3.40.30.10:FF:000229">
    <property type="entry name" value="Thioredoxin (TRX)"/>
    <property type="match status" value="1"/>
</dbReference>
<evidence type="ECO:0000256" key="4">
    <source>
        <dbReference type="ARBA" id="ARBA00023157"/>
    </source>
</evidence>
<evidence type="ECO:0000256" key="5">
    <source>
        <dbReference type="ARBA" id="ARBA00023284"/>
    </source>
</evidence>
<dbReference type="PANTHER" id="PTHR45663:SF11">
    <property type="entry name" value="GEO12009P1"/>
    <property type="match status" value="1"/>
</dbReference>
<evidence type="ECO:0000313" key="9">
    <source>
        <dbReference type="Proteomes" id="UP001152599"/>
    </source>
</evidence>
<comment type="caution">
    <text evidence="8">The sequence shown here is derived from an EMBL/GenBank/DDBJ whole genome shotgun (WGS) entry which is preliminary data.</text>
</comment>
<dbReference type="Gene3D" id="3.40.30.10">
    <property type="entry name" value="Glutaredoxin"/>
    <property type="match status" value="1"/>
</dbReference>
<evidence type="ECO:0000256" key="2">
    <source>
        <dbReference type="ARBA" id="ARBA00022448"/>
    </source>
</evidence>
<dbReference type="CDD" id="cd02947">
    <property type="entry name" value="TRX_family"/>
    <property type="match status" value="1"/>
</dbReference>
<evidence type="ECO:0000256" key="6">
    <source>
        <dbReference type="NCBIfam" id="TIGR01068"/>
    </source>
</evidence>
<dbReference type="AlphaFoldDB" id="A0A9X4RW44"/>
<dbReference type="NCBIfam" id="TIGR01068">
    <property type="entry name" value="thioredoxin"/>
    <property type="match status" value="1"/>
</dbReference>
<dbReference type="GO" id="GO:0015035">
    <property type="term" value="F:protein-disulfide reductase activity"/>
    <property type="evidence" value="ECO:0007669"/>
    <property type="project" value="UniProtKB-UniRule"/>
</dbReference>
<dbReference type="PROSITE" id="PS00194">
    <property type="entry name" value="THIOREDOXIN_1"/>
    <property type="match status" value="1"/>
</dbReference>
<keyword evidence="9" id="KW-1185">Reference proteome</keyword>
<evidence type="ECO:0000256" key="3">
    <source>
        <dbReference type="ARBA" id="ARBA00022982"/>
    </source>
</evidence>
<name>A0A9X4RW44_9FLAO</name>
<dbReference type="Proteomes" id="UP001152599">
    <property type="component" value="Unassembled WGS sequence"/>
</dbReference>
<dbReference type="InterPro" id="IPR017937">
    <property type="entry name" value="Thioredoxin_CS"/>
</dbReference>
<dbReference type="InterPro" id="IPR013766">
    <property type="entry name" value="Thioredoxin_domain"/>
</dbReference>
<gene>
    <name evidence="8" type="primary">trxA</name>
    <name evidence="8" type="ORF">NMK71_09050</name>
</gene>
<sequence>MAELLNKESFKEKVFNFETNKEWKFEGNRPAILDFYADWCGPCKTLAPIFEELSKEYEGKIDFYKVDTEKEQELAAMFGIRSIPTIMFMNTDGKEPQVVQGALPKPQLKEVIEQVFEVKGE</sequence>
<dbReference type="InterPro" id="IPR036249">
    <property type="entry name" value="Thioredoxin-like_sf"/>
</dbReference>